<dbReference type="InParanoid" id="A0A218Z411"/>
<sequence length="99" mass="10171">MSRGPGTGIGTPCPVDRREASPEPAAVDPRLTLSALQVRAGLDAGRSAVAGPEQMCAGNPGDGVSLVRALVVLVLVLVVQVVQVVLRVEEIQHPAGELE</sequence>
<reference evidence="3 4" key="1">
    <citation type="submission" date="2017-04" db="EMBL/GenBank/DDBJ databases">
        <title>Draft genome sequence of Marssonina coronaria NL1: causal agent of apple blotch.</title>
        <authorList>
            <person name="Cheng Q."/>
        </authorList>
    </citation>
    <scope>NUCLEOTIDE SEQUENCE [LARGE SCALE GENOMIC DNA]</scope>
    <source>
        <strain evidence="3 4">NL1</strain>
    </source>
</reference>
<evidence type="ECO:0000313" key="4">
    <source>
        <dbReference type="Proteomes" id="UP000242519"/>
    </source>
</evidence>
<comment type="caution">
    <text evidence="3">The sequence shown here is derived from an EMBL/GenBank/DDBJ whole genome shotgun (WGS) entry which is preliminary data.</text>
</comment>
<dbReference type="Proteomes" id="UP000242519">
    <property type="component" value="Unassembled WGS sequence"/>
</dbReference>
<keyword evidence="2" id="KW-0812">Transmembrane</keyword>
<evidence type="ECO:0000313" key="3">
    <source>
        <dbReference type="EMBL" id="OWP02444.1"/>
    </source>
</evidence>
<name>A0A218Z411_9HELO</name>
<evidence type="ECO:0000256" key="2">
    <source>
        <dbReference type="SAM" id="Phobius"/>
    </source>
</evidence>
<keyword evidence="4" id="KW-1185">Reference proteome</keyword>
<keyword evidence="2" id="KW-0472">Membrane</keyword>
<gene>
    <name evidence="3" type="ORF">B2J93_3232</name>
</gene>
<protein>
    <submittedName>
        <fullName evidence="3">Uncharacterized protein</fullName>
    </submittedName>
</protein>
<organism evidence="3 4">
    <name type="scientific">Diplocarpon coronariae</name>
    <dbReference type="NCBI Taxonomy" id="2795749"/>
    <lineage>
        <taxon>Eukaryota</taxon>
        <taxon>Fungi</taxon>
        <taxon>Dikarya</taxon>
        <taxon>Ascomycota</taxon>
        <taxon>Pezizomycotina</taxon>
        <taxon>Leotiomycetes</taxon>
        <taxon>Helotiales</taxon>
        <taxon>Drepanopezizaceae</taxon>
        <taxon>Diplocarpon</taxon>
    </lineage>
</organism>
<dbReference type="EMBL" id="MZNU01000236">
    <property type="protein sequence ID" value="OWP02444.1"/>
    <property type="molecule type" value="Genomic_DNA"/>
</dbReference>
<accession>A0A218Z411</accession>
<evidence type="ECO:0000256" key="1">
    <source>
        <dbReference type="SAM" id="MobiDB-lite"/>
    </source>
</evidence>
<proteinExistence type="predicted"/>
<feature type="transmembrane region" description="Helical" evidence="2">
    <location>
        <begin position="65"/>
        <end position="86"/>
    </location>
</feature>
<feature type="region of interest" description="Disordered" evidence="1">
    <location>
        <begin position="1"/>
        <end position="26"/>
    </location>
</feature>
<dbReference type="AlphaFoldDB" id="A0A218Z411"/>
<keyword evidence="2" id="KW-1133">Transmembrane helix</keyword>